<proteinExistence type="predicted"/>
<accession>X1KAJ5</accession>
<evidence type="ECO:0000313" key="1">
    <source>
        <dbReference type="EMBL" id="GAH87254.1"/>
    </source>
</evidence>
<name>X1KAJ5_9ZZZZ</name>
<organism evidence="1">
    <name type="scientific">marine sediment metagenome</name>
    <dbReference type="NCBI Taxonomy" id="412755"/>
    <lineage>
        <taxon>unclassified sequences</taxon>
        <taxon>metagenomes</taxon>
        <taxon>ecological metagenomes</taxon>
    </lineage>
</organism>
<protein>
    <submittedName>
        <fullName evidence="1">Uncharacterized protein</fullName>
    </submittedName>
</protein>
<sequence>GEAEVDAHSSPPFLKLKKPLQFGVASETKD</sequence>
<reference evidence="1" key="1">
    <citation type="journal article" date="2014" name="Front. Microbiol.">
        <title>High frequency of phylogenetically diverse reductive dehalogenase-homologous genes in deep subseafloor sedimentary metagenomes.</title>
        <authorList>
            <person name="Kawai M."/>
            <person name="Futagami T."/>
            <person name="Toyoda A."/>
            <person name="Takaki Y."/>
            <person name="Nishi S."/>
            <person name="Hori S."/>
            <person name="Arai W."/>
            <person name="Tsubouchi T."/>
            <person name="Morono Y."/>
            <person name="Uchiyama I."/>
            <person name="Ito T."/>
            <person name="Fujiyama A."/>
            <person name="Inagaki F."/>
            <person name="Takami H."/>
        </authorList>
    </citation>
    <scope>NUCLEOTIDE SEQUENCE</scope>
    <source>
        <strain evidence="1">Expedition CK06-06</strain>
    </source>
</reference>
<dbReference type="AlphaFoldDB" id="X1KAJ5"/>
<dbReference type="EMBL" id="BARU01037357">
    <property type="protein sequence ID" value="GAH87254.1"/>
    <property type="molecule type" value="Genomic_DNA"/>
</dbReference>
<comment type="caution">
    <text evidence="1">The sequence shown here is derived from an EMBL/GenBank/DDBJ whole genome shotgun (WGS) entry which is preliminary data.</text>
</comment>
<gene>
    <name evidence="1" type="ORF">S03H2_58232</name>
</gene>
<feature type="non-terminal residue" evidence="1">
    <location>
        <position position="1"/>
    </location>
</feature>